<sequence length="173" mass="19696">MALCHGNLLAYPLADPLKAILELTRKQTNEALTSNIILSKSITINSPMFIPSADIIPDENQFGVFSNNPKTGNFLLIQYAYKLFCFHERKKSCIKILKIKTPRCERLLKSAEQGYLCGDNGLEIEMISGRERRKLDLRVTRFNGRTIPLAVNTTWLLAVRIAIVDIRFQRLCI</sequence>
<reference evidence="1 2" key="1">
    <citation type="submission" date="2021-06" db="EMBL/GenBank/DDBJ databases">
        <title>Caerostris extrusa draft genome.</title>
        <authorList>
            <person name="Kono N."/>
            <person name="Arakawa K."/>
        </authorList>
    </citation>
    <scope>NUCLEOTIDE SEQUENCE [LARGE SCALE GENOMIC DNA]</scope>
</reference>
<evidence type="ECO:0000313" key="2">
    <source>
        <dbReference type="Proteomes" id="UP001054945"/>
    </source>
</evidence>
<gene>
    <name evidence="1" type="ORF">CEXT_206241</name>
</gene>
<organism evidence="1 2">
    <name type="scientific">Caerostris extrusa</name>
    <name type="common">Bark spider</name>
    <name type="synonym">Caerostris bankana</name>
    <dbReference type="NCBI Taxonomy" id="172846"/>
    <lineage>
        <taxon>Eukaryota</taxon>
        <taxon>Metazoa</taxon>
        <taxon>Ecdysozoa</taxon>
        <taxon>Arthropoda</taxon>
        <taxon>Chelicerata</taxon>
        <taxon>Arachnida</taxon>
        <taxon>Araneae</taxon>
        <taxon>Araneomorphae</taxon>
        <taxon>Entelegynae</taxon>
        <taxon>Araneoidea</taxon>
        <taxon>Araneidae</taxon>
        <taxon>Caerostris</taxon>
    </lineage>
</organism>
<dbReference type="AlphaFoldDB" id="A0AAV4QT67"/>
<dbReference type="EMBL" id="BPLR01006656">
    <property type="protein sequence ID" value="GIY11526.1"/>
    <property type="molecule type" value="Genomic_DNA"/>
</dbReference>
<evidence type="ECO:0000313" key="1">
    <source>
        <dbReference type="EMBL" id="GIY11526.1"/>
    </source>
</evidence>
<accession>A0AAV4QT67</accession>
<keyword evidence="2" id="KW-1185">Reference proteome</keyword>
<proteinExistence type="predicted"/>
<dbReference type="Proteomes" id="UP001054945">
    <property type="component" value="Unassembled WGS sequence"/>
</dbReference>
<comment type="caution">
    <text evidence="1">The sequence shown here is derived from an EMBL/GenBank/DDBJ whole genome shotgun (WGS) entry which is preliminary data.</text>
</comment>
<protein>
    <submittedName>
        <fullName evidence="1">Uncharacterized protein</fullName>
    </submittedName>
</protein>
<name>A0AAV4QT67_CAEEX</name>